<reference evidence="12 14" key="3">
    <citation type="journal article" date="2014" name="Nature">
        <title>Elephant shark genome provides unique insights into gnathostome evolution.</title>
        <authorList>
            <consortium name="International Elephant Shark Genome Sequencing Consortium"/>
            <person name="Venkatesh B."/>
            <person name="Lee A.P."/>
            <person name="Ravi V."/>
            <person name="Maurya A.K."/>
            <person name="Lian M.M."/>
            <person name="Swann J.B."/>
            <person name="Ohta Y."/>
            <person name="Flajnik M.F."/>
            <person name="Sutoh Y."/>
            <person name="Kasahara M."/>
            <person name="Hoon S."/>
            <person name="Gangu V."/>
            <person name="Roy S.W."/>
            <person name="Irimia M."/>
            <person name="Korzh V."/>
            <person name="Kondrychyn I."/>
            <person name="Lim Z.W."/>
            <person name="Tay B.H."/>
            <person name="Tohari S."/>
            <person name="Kong K.W."/>
            <person name="Ho S."/>
            <person name="Lorente-Galdos B."/>
            <person name="Quilez J."/>
            <person name="Marques-Bonet T."/>
            <person name="Raney B.J."/>
            <person name="Ingham P.W."/>
            <person name="Tay A."/>
            <person name="Hillier L.W."/>
            <person name="Minx P."/>
            <person name="Boehm T."/>
            <person name="Wilson R.K."/>
            <person name="Brenner S."/>
            <person name="Warren W.C."/>
        </authorList>
    </citation>
    <scope>NUCLEOTIDE SEQUENCE</scope>
    <source>
        <tissue evidence="12">Testis</tissue>
    </source>
</reference>
<dbReference type="GO" id="GO:0005381">
    <property type="term" value="F:iron ion transmembrane transporter activity"/>
    <property type="evidence" value="ECO:0007669"/>
    <property type="project" value="UniProtKB-UniRule"/>
</dbReference>
<keyword evidence="14" id="KW-1185">Reference proteome</keyword>
<keyword evidence="5 11" id="KW-0812">Transmembrane</keyword>
<feature type="transmembrane region" description="Helical" evidence="11">
    <location>
        <begin position="376"/>
        <end position="395"/>
    </location>
</feature>
<dbReference type="InterPro" id="IPR036259">
    <property type="entry name" value="MFS_trans_sf"/>
</dbReference>
<dbReference type="RefSeq" id="XP_042192081.1">
    <property type="nucleotide sequence ID" value="XM_042336147.1"/>
</dbReference>
<dbReference type="EMBL" id="JW861775">
    <property type="protein sequence ID" value="AFO94292.1"/>
    <property type="molecule type" value="mRNA"/>
</dbReference>
<evidence type="ECO:0000256" key="1">
    <source>
        <dbReference type="ARBA" id="ARBA00004554"/>
    </source>
</evidence>
<evidence type="ECO:0000256" key="9">
    <source>
        <dbReference type="ARBA" id="ARBA00023065"/>
    </source>
</evidence>
<reference evidence="14" key="2">
    <citation type="journal article" date="2007" name="PLoS Biol.">
        <title>Survey sequencing and comparative analysis of the elephant shark (Callorhinchus milii) genome.</title>
        <authorList>
            <person name="Venkatesh B."/>
            <person name="Kirkness E.F."/>
            <person name="Loh Y.H."/>
            <person name="Halpern A.L."/>
            <person name="Lee A.P."/>
            <person name="Johnson J."/>
            <person name="Dandona N."/>
            <person name="Viswanathan L.D."/>
            <person name="Tay A."/>
            <person name="Venter J.C."/>
            <person name="Strausberg R.L."/>
            <person name="Brenner S."/>
        </authorList>
    </citation>
    <scope>NUCLEOTIDE SEQUENCE [LARGE SCALE GENOMIC DNA]</scope>
</reference>
<comment type="similarity">
    <text evidence="2 11">Belongs to the ferroportin (FP) (TC 2.A.100) family. SLC40A subfamily.</text>
</comment>
<dbReference type="GO" id="GO:0017046">
    <property type="term" value="F:peptide hormone binding"/>
    <property type="evidence" value="ECO:0007669"/>
    <property type="project" value="TreeGrafter"/>
</dbReference>
<feature type="transmembrane region" description="Helical" evidence="11">
    <location>
        <begin position="86"/>
        <end position="105"/>
    </location>
</feature>
<evidence type="ECO:0000256" key="11">
    <source>
        <dbReference type="RuleBase" id="RU365065"/>
    </source>
</evidence>
<name>V9K8X3_CALMI</name>
<dbReference type="KEGG" id="cmk:103176526"/>
<dbReference type="PANTHER" id="PTHR11660:SF47">
    <property type="entry name" value="SOLUTE CARRIER FAMILY 40 MEMBER 1"/>
    <property type="match status" value="1"/>
</dbReference>
<dbReference type="SUPFAM" id="SSF103473">
    <property type="entry name" value="MFS general substrate transporter"/>
    <property type="match status" value="1"/>
</dbReference>
<feature type="transmembrane region" description="Helical" evidence="11">
    <location>
        <begin position="520"/>
        <end position="539"/>
    </location>
</feature>
<reference evidence="14" key="1">
    <citation type="journal article" date="2006" name="Science">
        <title>Ancient noncoding elements conserved in the human genome.</title>
        <authorList>
            <person name="Venkatesh B."/>
            <person name="Kirkness E.F."/>
            <person name="Loh Y.H."/>
            <person name="Halpern A.L."/>
            <person name="Lee A.P."/>
            <person name="Johnson J."/>
            <person name="Dandona N."/>
            <person name="Viswanathan L.D."/>
            <person name="Tay A."/>
            <person name="Venter J.C."/>
            <person name="Strausberg R.L."/>
            <person name="Brenner S."/>
        </authorList>
    </citation>
    <scope>NUCLEOTIDE SEQUENCE [LARGE SCALE GENOMIC DNA]</scope>
</reference>
<evidence type="ECO:0000256" key="3">
    <source>
        <dbReference type="ARBA" id="ARBA00022448"/>
    </source>
</evidence>
<dbReference type="STRING" id="7868.ENSCMIP00000035822"/>
<keyword evidence="3 11" id="KW-0813">Transport</keyword>
<evidence type="ECO:0000313" key="14">
    <source>
        <dbReference type="Proteomes" id="UP000314986"/>
    </source>
</evidence>
<dbReference type="Ensembl" id="ENSCMIT00000036351.1">
    <property type="protein sequence ID" value="ENSCMIP00000035822.1"/>
    <property type="gene ID" value="ENSCMIG00000015148.1"/>
</dbReference>
<keyword evidence="4" id="KW-1003">Cell membrane</keyword>
<keyword evidence="8" id="KW-0408">Iron</keyword>
<dbReference type="GeneID" id="103176526"/>
<proteinExistence type="evidence at transcript level"/>
<dbReference type="OMA" id="VAMGHVM"/>
<comment type="caution">
    <text evidence="11">Lacks conserved residue(s) required for the propagation of feature annotation.</text>
</comment>
<dbReference type="Gene3D" id="1.20.1250.20">
    <property type="entry name" value="MFS general substrate transporter like domains"/>
    <property type="match status" value="1"/>
</dbReference>
<dbReference type="CTD" id="30061"/>
<dbReference type="CDD" id="cd17480">
    <property type="entry name" value="MFS_SLC40A1_like"/>
    <property type="match status" value="1"/>
</dbReference>
<dbReference type="GO" id="GO:0016323">
    <property type="term" value="C:basolateral plasma membrane"/>
    <property type="evidence" value="ECO:0007669"/>
    <property type="project" value="UniProtKB-SubCell"/>
</dbReference>
<organism evidence="12">
    <name type="scientific">Callorhinchus milii</name>
    <name type="common">Ghost shark</name>
    <dbReference type="NCBI Taxonomy" id="7868"/>
    <lineage>
        <taxon>Eukaryota</taxon>
        <taxon>Metazoa</taxon>
        <taxon>Chordata</taxon>
        <taxon>Craniata</taxon>
        <taxon>Vertebrata</taxon>
        <taxon>Chondrichthyes</taxon>
        <taxon>Holocephali</taxon>
        <taxon>Chimaeriformes</taxon>
        <taxon>Callorhinchidae</taxon>
        <taxon>Callorhinchus</taxon>
    </lineage>
</organism>
<comment type="function">
    <text evidence="11">May be involved in iron transport and iron homeostasis.</text>
</comment>
<sequence>MAGMRASFVRINTSNRFLIYLCHGLSTWGDRMWHFAVSMFLMKLYGDSLLLTAVYGLIVAGSVLLLGASIGDWVDKTARLKVAQTSLIIQNVSVIICGVNLMVVFHFDWEIRTMYNGWLLTLSYISVISMANIANLASTAMSITIQRDWIVVIAGGDSNVLSVMNATIRIIDQLTNIAAPLAVGNIMTFGSIKIGCGFIAGWNLFSMFMEYFLLRNIYQKTPALAIKGGQKAEEQEKDSLNIQRDIDLRQINTGEKPKPTNPAEAVYLMSEKPQEIEKHAEKEQSACGKVREHFQTFKNGWKAYYNQSVFLAGLALSFLYMTVLGFDCITSGYAITQGLKEYVVSILMAVSAIAGITGSIGFTWVSRKCGLIRTGFISGVTQLSCLILSVVSVFMPGSPLDLSISPFDGFTNRFLDGNNLTKSVLPTTASALGFANTTATQSDEHSFRPESYISVSLLFAGVIAARIGLWAFDLTVTQLLQENVAESERGIVNGVQNSLNYLLDLMHFIMVILAPNPESFGLLVLISVSFVAMGHAMYFKFAYKSLRSQLFACTSKELTSQTPNPQTPDCEAVST</sequence>
<keyword evidence="10 11" id="KW-0472">Membrane</keyword>
<feature type="transmembrane region" description="Helical" evidence="11">
    <location>
        <begin position="117"/>
        <end position="137"/>
    </location>
</feature>
<dbReference type="OrthoDB" id="648861at2759"/>
<feature type="transmembrane region" description="Helical" evidence="11">
    <location>
        <begin position="177"/>
        <end position="205"/>
    </location>
</feature>
<evidence type="ECO:0000313" key="12">
    <source>
        <dbReference type="EMBL" id="AFO94292.1"/>
    </source>
</evidence>
<accession>V9K8X3</accession>
<evidence type="ECO:0000256" key="6">
    <source>
        <dbReference type="ARBA" id="ARBA00022723"/>
    </source>
</evidence>
<feature type="transmembrane region" description="Helical" evidence="11">
    <location>
        <begin position="149"/>
        <end position="171"/>
    </location>
</feature>
<reference evidence="13" key="4">
    <citation type="submission" date="2025-05" db="UniProtKB">
        <authorList>
            <consortium name="Ensembl"/>
        </authorList>
    </citation>
    <scope>IDENTIFICATION</scope>
</reference>
<evidence type="ECO:0000256" key="2">
    <source>
        <dbReference type="ARBA" id="ARBA00006279"/>
    </source>
</evidence>
<keyword evidence="6" id="KW-0479">Metal-binding</keyword>
<evidence type="ECO:0000256" key="7">
    <source>
        <dbReference type="ARBA" id="ARBA00022989"/>
    </source>
</evidence>
<dbReference type="GeneTree" id="ENSGT00390000015143"/>
<dbReference type="AlphaFoldDB" id="V9K8X3"/>
<comment type="subcellular location">
    <subcellularLocation>
        <location evidence="1">Basolateral cell membrane</location>
        <topology evidence="1">Multi-pass membrane protein</topology>
    </subcellularLocation>
    <subcellularLocation>
        <location evidence="11">Membrane</location>
        <topology evidence="11">Multi-pass membrane protein</topology>
    </subcellularLocation>
</comment>
<evidence type="ECO:0000256" key="5">
    <source>
        <dbReference type="ARBA" id="ARBA00022692"/>
    </source>
</evidence>
<protein>
    <recommendedName>
        <fullName evidence="11">Solute carrier family 40 member</fullName>
    </recommendedName>
</protein>
<dbReference type="Proteomes" id="UP000314986">
    <property type="component" value="Unassembled WGS sequence"/>
</dbReference>
<gene>
    <name evidence="13" type="primary">slc40a1</name>
</gene>
<feature type="transmembrane region" description="Helical" evidence="11">
    <location>
        <begin position="53"/>
        <end position="74"/>
    </location>
</feature>
<dbReference type="GO" id="GO:0046872">
    <property type="term" value="F:metal ion binding"/>
    <property type="evidence" value="ECO:0007669"/>
    <property type="project" value="UniProtKB-KW"/>
</dbReference>
<evidence type="ECO:0000313" key="13">
    <source>
        <dbReference type="Ensembl" id="ENSCMIP00000035822.1"/>
    </source>
</evidence>
<keyword evidence="9 11" id="KW-0406">Ion transport</keyword>
<evidence type="ECO:0000256" key="8">
    <source>
        <dbReference type="ARBA" id="ARBA00023004"/>
    </source>
</evidence>
<evidence type="ECO:0000256" key="4">
    <source>
        <dbReference type="ARBA" id="ARBA00022475"/>
    </source>
</evidence>
<dbReference type="Pfam" id="PF06963">
    <property type="entry name" value="FPN1"/>
    <property type="match status" value="1"/>
</dbReference>
<feature type="transmembrane region" description="Helical" evidence="11">
    <location>
        <begin position="309"/>
        <end position="336"/>
    </location>
</feature>
<evidence type="ECO:0000256" key="10">
    <source>
        <dbReference type="ARBA" id="ARBA00023136"/>
    </source>
</evidence>
<dbReference type="InterPro" id="IPR009716">
    <property type="entry name" value="Ferroportin-1"/>
</dbReference>
<keyword evidence="7 11" id="KW-1133">Transmembrane helix</keyword>
<dbReference type="PANTHER" id="PTHR11660">
    <property type="entry name" value="SOLUTE CARRIER FAMILY 40 MEMBER"/>
    <property type="match status" value="1"/>
</dbReference>
<feature type="transmembrane region" description="Helical" evidence="11">
    <location>
        <begin position="342"/>
        <end position="364"/>
    </location>
</feature>